<keyword evidence="1" id="KW-0479">Metal-binding</keyword>
<dbReference type="EC" id="3.1.3.11" evidence="6"/>
<name>A0A0D2LZ96_9CHLO</name>
<dbReference type="OrthoDB" id="565595at2759"/>
<dbReference type="PANTHER" id="PTHR30447:SF0">
    <property type="entry name" value="FRUCTOSE-1,6-BISPHOSPHATASE 1 CLASS 2-RELATED"/>
    <property type="match status" value="1"/>
</dbReference>
<dbReference type="Gene3D" id="3.30.540.10">
    <property type="entry name" value="Fructose-1,6-Bisphosphatase, subunit A, domain 1"/>
    <property type="match status" value="1"/>
</dbReference>
<reference evidence="6 7" key="1">
    <citation type="journal article" date="2013" name="BMC Genomics">
        <title>Reconstruction of the lipid metabolism for the microalga Monoraphidium neglectum from its genome sequence reveals characteristics suitable for biofuel production.</title>
        <authorList>
            <person name="Bogen C."/>
            <person name="Al-Dilaimi A."/>
            <person name="Albersmeier A."/>
            <person name="Wichmann J."/>
            <person name="Grundmann M."/>
            <person name="Rupp O."/>
            <person name="Lauersen K.J."/>
            <person name="Blifernez-Klassen O."/>
            <person name="Kalinowski J."/>
            <person name="Goesmann A."/>
            <person name="Mussgnug J.H."/>
            <person name="Kruse O."/>
        </authorList>
    </citation>
    <scope>NUCLEOTIDE SEQUENCE [LARGE SCALE GENOMIC DNA]</scope>
    <source>
        <strain evidence="6 7">SAG 48.87</strain>
    </source>
</reference>
<feature type="region of interest" description="Disordered" evidence="5">
    <location>
        <begin position="28"/>
        <end position="69"/>
    </location>
</feature>
<evidence type="ECO:0000256" key="2">
    <source>
        <dbReference type="ARBA" id="ARBA00022801"/>
    </source>
</evidence>
<dbReference type="GO" id="GO:0030388">
    <property type="term" value="P:fructose 1,6-bisphosphate metabolic process"/>
    <property type="evidence" value="ECO:0007669"/>
    <property type="project" value="TreeGrafter"/>
</dbReference>
<dbReference type="NCBIfam" id="TIGR00330">
    <property type="entry name" value="glpX"/>
    <property type="match status" value="1"/>
</dbReference>
<dbReference type="InterPro" id="IPR004464">
    <property type="entry name" value="FBPase_class-2/SBPase"/>
</dbReference>
<evidence type="ECO:0000256" key="1">
    <source>
        <dbReference type="ARBA" id="ARBA00022723"/>
    </source>
</evidence>
<dbReference type="GO" id="GO:0006094">
    <property type="term" value="P:gluconeogenesis"/>
    <property type="evidence" value="ECO:0007669"/>
    <property type="project" value="InterPro"/>
</dbReference>
<keyword evidence="3" id="KW-0464">Manganese</keyword>
<dbReference type="PANTHER" id="PTHR30447">
    <property type="entry name" value="FRUCTOSE-1,6-BISPHOSPHATASE CLASS 2"/>
    <property type="match status" value="1"/>
</dbReference>
<dbReference type="GO" id="GO:0005829">
    <property type="term" value="C:cytosol"/>
    <property type="evidence" value="ECO:0007669"/>
    <property type="project" value="TreeGrafter"/>
</dbReference>
<dbReference type="STRING" id="145388.A0A0D2LZ96"/>
<dbReference type="Proteomes" id="UP000054498">
    <property type="component" value="Unassembled WGS sequence"/>
</dbReference>
<keyword evidence="4" id="KW-0119">Carbohydrate metabolism</keyword>
<proteinExistence type="predicted"/>
<evidence type="ECO:0000256" key="5">
    <source>
        <dbReference type="SAM" id="MobiDB-lite"/>
    </source>
</evidence>
<dbReference type="Pfam" id="PF03320">
    <property type="entry name" value="FBPase_glpX"/>
    <property type="match status" value="1"/>
</dbReference>
<organism evidence="6 7">
    <name type="scientific">Monoraphidium neglectum</name>
    <dbReference type="NCBI Taxonomy" id="145388"/>
    <lineage>
        <taxon>Eukaryota</taxon>
        <taxon>Viridiplantae</taxon>
        <taxon>Chlorophyta</taxon>
        <taxon>core chlorophytes</taxon>
        <taxon>Chlorophyceae</taxon>
        <taxon>CS clade</taxon>
        <taxon>Sphaeropleales</taxon>
        <taxon>Selenastraceae</taxon>
        <taxon>Monoraphidium</taxon>
    </lineage>
</organism>
<evidence type="ECO:0000313" key="7">
    <source>
        <dbReference type="Proteomes" id="UP000054498"/>
    </source>
</evidence>
<accession>A0A0D2LZ96</accession>
<dbReference type="SUPFAM" id="SSF56655">
    <property type="entry name" value="Carbohydrate phosphatase"/>
    <property type="match status" value="1"/>
</dbReference>
<evidence type="ECO:0000256" key="3">
    <source>
        <dbReference type="ARBA" id="ARBA00023211"/>
    </source>
</evidence>
<dbReference type="KEGG" id="mng:MNEG_13260"/>
<sequence>MQCSSRSLGRVPTAAGTHMKRFKTVLTRVQTPLRPISPGTSTDSADNISLPAGEGRQRGRSDGGPDYTAPSRNLALELVRVTEAAALASAKWFGKGDKEAADKAAVDVMRRVLADIKMDGVVVIGEGEKDQAPMLYCGEAIGDGSPPMVDIAVDPLDGTTLTAQGRSGALSVIALAERGAMFNPGPAFYMEKLAVGPGVDPRRVSLKYSVAHNLEAIANCLGKPVGDVTVLVLDRPRHADLIRQIREAGARIRMISDGDVGGAIETAKPGAPVDVLMGVGGTPEGVIAAAALKCMGGHIEGEGRGACTGRCESASWGRQHWLVAGS</sequence>
<dbReference type="RefSeq" id="XP_013893721.1">
    <property type="nucleotide sequence ID" value="XM_014038267.1"/>
</dbReference>
<evidence type="ECO:0000256" key="4">
    <source>
        <dbReference type="ARBA" id="ARBA00023277"/>
    </source>
</evidence>
<dbReference type="GO" id="GO:0042132">
    <property type="term" value="F:fructose 1,6-bisphosphate 1-phosphatase activity"/>
    <property type="evidence" value="ECO:0007669"/>
    <property type="project" value="UniProtKB-EC"/>
</dbReference>
<keyword evidence="2 6" id="KW-0378">Hydrolase</keyword>
<dbReference type="AlphaFoldDB" id="A0A0D2LZ96"/>
<keyword evidence="7" id="KW-1185">Reference proteome</keyword>
<protein>
    <submittedName>
        <fullName evidence="6">Fructose 1,6-bisphosphatase II</fullName>
        <ecNumber evidence="6">3.1.3.11</ecNumber>
    </submittedName>
</protein>
<evidence type="ECO:0000313" key="6">
    <source>
        <dbReference type="EMBL" id="KIY94701.1"/>
    </source>
</evidence>
<dbReference type="GO" id="GO:0046872">
    <property type="term" value="F:metal ion binding"/>
    <property type="evidence" value="ECO:0007669"/>
    <property type="project" value="UniProtKB-KW"/>
</dbReference>
<feature type="compositionally biased region" description="Polar residues" evidence="5">
    <location>
        <begin position="38"/>
        <end position="47"/>
    </location>
</feature>
<dbReference type="GO" id="GO:0006071">
    <property type="term" value="P:glycerol metabolic process"/>
    <property type="evidence" value="ECO:0007669"/>
    <property type="project" value="InterPro"/>
</dbReference>
<dbReference type="GeneID" id="25730705"/>
<gene>
    <name evidence="6" type="ORF">MNEG_13260</name>
</gene>
<dbReference type="EMBL" id="KK103938">
    <property type="protein sequence ID" value="KIY94701.1"/>
    <property type="molecule type" value="Genomic_DNA"/>
</dbReference>